<gene>
    <name evidence="2" type="ORF">TbgDal_III2170</name>
</gene>
<name>C9ZKB5_TRYB9</name>
<organism evidence="2 3">
    <name type="scientific">Trypanosoma brucei gambiense (strain MHOM/CI/86/DAL972)</name>
    <dbReference type="NCBI Taxonomy" id="679716"/>
    <lineage>
        <taxon>Eukaryota</taxon>
        <taxon>Discoba</taxon>
        <taxon>Euglenozoa</taxon>
        <taxon>Kinetoplastea</taxon>
        <taxon>Metakinetoplastina</taxon>
        <taxon>Trypanosomatida</taxon>
        <taxon>Trypanosomatidae</taxon>
        <taxon>Trypanosoma</taxon>
    </lineage>
</organism>
<dbReference type="GeneID" id="23858994"/>
<proteinExistence type="predicted"/>
<feature type="region of interest" description="Disordered" evidence="1">
    <location>
        <begin position="61"/>
        <end position="86"/>
    </location>
</feature>
<dbReference type="EMBL" id="FN554966">
    <property type="protein sequence ID" value="CBH09879.1"/>
    <property type="molecule type" value="Genomic_DNA"/>
</dbReference>
<accession>C9ZKB5</accession>
<dbReference type="Proteomes" id="UP000002316">
    <property type="component" value="Chromosome 3"/>
</dbReference>
<evidence type="ECO:0000313" key="2">
    <source>
        <dbReference type="EMBL" id="CBH09879.1"/>
    </source>
</evidence>
<reference evidence="3" key="1">
    <citation type="journal article" date="2010" name="PLoS Negl. Trop. Dis.">
        <title>The genome sequence of Trypanosoma brucei gambiense, causative agent of chronic human african trypanosomiasis.</title>
        <authorList>
            <person name="Jackson A.P."/>
            <person name="Sanders M."/>
            <person name="Berry A."/>
            <person name="McQuillan J."/>
            <person name="Aslett M.A."/>
            <person name="Quail M.A."/>
            <person name="Chukualim B."/>
            <person name="Capewell P."/>
            <person name="MacLeod A."/>
            <person name="Melville S.E."/>
            <person name="Gibson W."/>
            <person name="Barry J.D."/>
            <person name="Berriman M."/>
            <person name="Hertz-Fowler C."/>
        </authorList>
    </citation>
    <scope>NUCLEOTIDE SEQUENCE [LARGE SCALE GENOMIC DNA]</scope>
    <source>
        <strain evidence="3">MHOM/CI/86/DAL972</strain>
    </source>
</reference>
<sequence length="153" mass="17291">MSSKVVEKREEKTECATKMAIGCFSSTRPYGKIIIVFECGARLRVAGRSRKHLINTDCKEPQLPFSNHLHNRNSSTPSNSLSEHSTRRKFFNQTNPLNHGEPPPSHSNWRAARVRVVTTKGSEAFTPRMKYQSSRTPKTQNVNITARVAIIIL</sequence>
<protein>
    <submittedName>
        <fullName evidence="2">Uncharacterized protein</fullName>
    </submittedName>
</protein>
<evidence type="ECO:0000256" key="1">
    <source>
        <dbReference type="SAM" id="MobiDB-lite"/>
    </source>
</evidence>
<dbReference type="KEGG" id="tbg:TbgDal_III2170"/>
<dbReference type="RefSeq" id="XP_011772172.1">
    <property type="nucleotide sequence ID" value="XM_011773870.1"/>
</dbReference>
<feature type="compositionally biased region" description="Polar residues" evidence="1">
    <location>
        <begin position="72"/>
        <end position="83"/>
    </location>
</feature>
<dbReference type="AlphaFoldDB" id="C9ZKB5"/>
<evidence type="ECO:0000313" key="3">
    <source>
        <dbReference type="Proteomes" id="UP000002316"/>
    </source>
</evidence>